<name>A0A365P0Y3_9FLAO</name>
<dbReference type="RefSeq" id="WP_113989167.1">
    <property type="nucleotide sequence ID" value="NZ_QLST01000009.1"/>
</dbReference>
<evidence type="ECO:0000313" key="5">
    <source>
        <dbReference type="Proteomes" id="UP000253319"/>
    </source>
</evidence>
<reference evidence="4 5" key="1">
    <citation type="submission" date="2018-06" db="EMBL/GenBank/DDBJ databases">
        <title>Flavobacterium tibetense sp. nov., isolated from a wetland YonghuCo on Tibetan Plateau.</title>
        <authorList>
            <person name="Xing P."/>
            <person name="Phurbu D."/>
            <person name="Lu H."/>
        </authorList>
    </citation>
    <scope>NUCLEOTIDE SEQUENCE [LARGE SCALE GENOMIC DNA]</scope>
    <source>
        <strain evidence="4 5">YH5</strain>
    </source>
</reference>
<dbReference type="SUPFAM" id="SSF52172">
    <property type="entry name" value="CheY-like"/>
    <property type="match status" value="1"/>
</dbReference>
<dbReference type="PANTHER" id="PTHR37299">
    <property type="entry name" value="TRANSCRIPTIONAL REGULATOR-RELATED"/>
    <property type="match status" value="1"/>
</dbReference>
<dbReference type="InterPro" id="IPR001789">
    <property type="entry name" value="Sig_transdc_resp-reg_receiver"/>
</dbReference>
<dbReference type="GO" id="GO:0003677">
    <property type="term" value="F:DNA binding"/>
    <property type="evidence" value="ECO:0007669"/>
    <property type="project" value="UniProtKB-KW"/>
</dbReference>
<dbReference type="Pfam" id="PF00072">
    <property type="entry name" value="Response_reg"/>
    <property type="match status" value="1"/>
</dbReference>
<dbReference type="SMART" id="SM00448">
    <property type="entry name" value="REC"/>
    <property type="match status" value="1"/>
</dbReference>
<dbReference type="Gene3D" id="2.40.50.1020">
    <property type="entry name" value="LytTr DNA-binding domain"/>
    <property type="match status" value="1"/>
</dbReference>
<accession>A0A365P0Y3</accession>
<dbReference type="InterPro" id="IPR007492">
    <property type="entry name" value="LytTR_DNA-bd_dom"/>
</dbReference>
<feature type="domain" description="Response regulatory" evidence="2">
    <location>
        <begin position="4"/>
        <end position="115"/>
    </location>
</feature>
<feature type="modified residue" description="4-aspartylphosphate" evidence="1">
    <location>
        <position position="55"/>
    </location>
</feature>
<dbReference type="Pfam" id="PF04397">
    <property type="entry name" value="LytTR"/>
    <property type="match status" value="1"/>
</dbReference>
<dbReference type="InterPro" id="IPR011006">
    <property type="entry name" value="CheY-like_superfamily"/>
</dbReference>
<protein>
    <submittedName>
        <fullName evidence="4">DNA-binding response regulator</fullName>
    </submittedName>
</protein>
<dbReference type="Proteomes" id="UP000253319">
    <property type="component" value="Unassembled WGS sequence"/>
</dbReference>
<dbReference type="SMART" id="SM00850">
    <property type="entry name" value="LytTR"/>
    <property type="match status" value="1"/>
</dbReference>
<dbReference type="GO" id="GO:0000156">
    <property type="term" value="F:phosphorelay response regulator activity"/>
    <property type="evidence" value="ECO:0007669"/>
    <property type="project" value="InterPro"/>
</dbReference>
<comment type="caution">
    <text evidence="4">The sequence shown here is derived from an EMBL/GenBank/DDBJ whole genome shotgun (WGS) entry which is preliminary data.</text>
</comment>
<gene>
    <name evidence="4" type="ORF">DPN68_08180</name>
</gene>
<dbReference type="Gene3D" id="3.40.50.2300">
    <property type="match status" value="1"/>
</dbReference>
<evidence type="ECO:0000259" key="3">
    <source>
        <dbReference type="PROSITE" id="PS50930"/>
    </source>
</evidence>
<dbReference type="AlphaFoldDB" id="A0A365P0Y3"/>
<evidence type="ECO:0000259" key="2">
    <source>
        <dbReference type="PROSITE" id="PS50110"/>
    </source>
</evidence>
<dbReference type="OrthoDB" id="2168082at2"/>
<evidence type="ECO:0000313" key="4">
    <source>
        <dbReference type="EMBL" id="RBA28122.1"/>
    </source>
</evidence>
<sequence>MKLNCIVVDDSTIQRMTITKLVNDSTSLHLVGDFANALEAKNSLNHNKVDLIFLDIEMPLINGFDLLDGLKVKPQIVFITSKADYAVKAFDYEATDFLQKPISKERFLKAVKKALELHQLRNEAPEDHGESIIIKSNLKKLKIYTSKIKWIEAYGDYIKIITDDENHLVLSTMKSFESELPEGKFVRVHKSYIVNVERIDKFNSKFAEVGPTKIPISRNKKDVITTAIAAL</sequence>
<organism evidence="4 5">
    <name type="scientific">Flavobacterium tibetense</name>
    <dbReference type="NCBI Taxonomy" id="2233533"/>
    <lineage>
        <taxon>Bacteria</taxon>
        <taxon>Pseudomonadati</taxon>
        <taxon>Bacteroidota</taxon>
        <taxon>Flavobacteriia</taxon>
        <taxon>Flavobacteriales</taxon>
        <taxon>Flavobacteriaceae</taxon>
        <taxon>Flavobacterium</taxon>
    </lineage>
</organism>
<evidence type="ECO:0000256" key="1">
    <source>
        <dbReference type="PROSITE-ProRule" id="PRU00169"/>
    </source>
</evidence>
<dbReference type="PANTHER" id="PTHR37299:SF1">
    <property type="entry name" value="STAGE 0 SPORULATION PROTEIN A HOMOLOG"/>
    <property type="match status" value="1"/>
</dbReference>
<feature type="domain" description="HTH LytTR-type" evidence="3">
    <location>
        <begin position="132"/>
        <end position="230"/>
    </location>
</feature>
<dbReference type="PROSITE" id="PS50930">
    <property type="entry name" value="HTH_LYTTR"/>
    <property type="match status" value="1"/>
</dbReference>
<keyword evidence="4" id="KW-0238">DNA-binding</keyword>
<proteinExistence type="predicted"/>
<dbReference type="InterPro" id="IPR046947">
    <property type="entry name" value="LytR-like"/>
</dbReference>
<dbReference type="PROSITE" id="PS50110">
    <property type="entry name" value="RESPONSE_REGULATORY"/>
    <property type="match status" value="1"/>
</dbReference>
<dbReference type="EMBL" id="QLST01000009">
    <property type="protein sequence ID" value="RBA28122.1"/>
    <property type="molecule type" value="Genomic_DNA"/>
</dbReference>
<keyword evidence="5" id="KW-1185">Reference proteome</keyword>
<keyword evidence="1" id="KW-0597">Phosphoprotein</keyword>